<evidence type="ECO:0000256" key="4">
    <source>
        <dbReference type="ARBA" id="ARBA00022519"/>
    </source>
</evidence>
<gene>
    <name evidence="9" type="ORF">BMYO_0523</name>
</gene>
<keyword evidence="7 8" id="KW-0472">Membrane</keyword>
<evidence type="ECO:0000256" key="8">
    <source>
        <dbReference type="SAM" id="Phobius"/>
    </source>
</evidence>
<comment type="subcellular location">
    <subcellularLocation>
        <location evidence="1">Cell membrane</location>
        <topology evidence="1">Multi-pass membrane protein</topology>
    </subcellularLocation>
</comment>
<dbReference type="PANTHER" id="PTHR32196">
    <property type="entry name" value="ABC TRANSPORTER PERMEASE PROTEIN YPHD-RELATED-RELATED"/>
    <property type="match status" value="1"/>
</dbReference>
<feature type="transmembrane region" description="Helical" evidence="8">
    <location>
        <begin position="67"/>
        <end position="87"/>
    </location>
</feature>
<evidence type="ECO:0000313" key="9">
    <source>
        <dbReference type="EMBL" id="OZG61224.1"/>
    </source>
</evidence>
<feature type="transmembrane region" description="Helical" evidence="8">
    <location>
        <begin position="221"/>
        <end position="240"/>
    </location>
</feature>
<feature type="transmembrane region" description="Helical" evidence="8">
    <location>
        <begin position="120"/>
        <end position="140"/>
    </location>
</feature>
<evidence type="ECO:0000256" key="7">
    <source>
        <dbReference type="ARBA" id="ARBA00023136"/>
    </source>
</evidence>
<dbReference type="GO" id="GO:0022857">
    <property type="term" value="F:transmembrane transporter activity"/>
    <property type="evidence" value="ECO:0007669"/>
    <property type="project" value="InterPro"/>
</dbReference>
<evidence type="ECO:0000256" key="2">
    <source>
        <dbReference type="ARBA" id="ARBA00022448"/>
    </source>
</evidence>
<dbReference type="Pfam" id="PF02653">
    <property type="entry name" value="BPD_transp_2"/>
    <property type="match status" value="1"/>
</dbReference>
<dbReference type="PRINTS" id="PR00173">
    <property type="entry name" value="EDTRNSPORT"/>
</dbReference>
<keyword evidence="6 8" id="KW-1133">Transmembrane helix</keyword>
<evidence type="ECO:0000313" key="10">
    <source>
        <dbReference type="Proteomes" id="UP000216871"/>
    </source>
</evidence>
<feature type="transmembrane region" description="Helical" evidence="8">
    <location>
        <begin position="93"/>
        <end position="113"/>
    </location>
</feature>
<feature type="transmembrane region" description="Helical" evidence="8">
    <location>
        <begin position="304"/>
        <end position="322"/>
    </location>
</feature>
<dbReference type="PANTHER" id="PTHR32196:SF21">
    <property type="entry name" value="ABC TRANSPORTER PERMEASE PROTEIN YPHD-RELATED"/>
    <property type="match status" value="1"/>
</dbReference>
<organism evidence="9 10">
    <name type="scientific">Bifidobacterium myosotis</name>
    <dbReference type="NCBI Taxonomy" id="1630166"/>
    <lineage>
        <taxon>Bacteria</taxon>
        <taxon>Bacillati</taxon>
        <taxon>Actinomycetota</taxon>
        <taxon>Actinomycetes</taxon>
        <taxon>Bifidobacteriales</taxon>
        <taxon>Bifidobacteriaceae</taxon>
        <taxon>Bifidobacterium</taxon>
    </lineage>
</organism>
<dbReference type="CDD" id="cd06579">
    <property type="entry name" value="TM_PBP1_transp_AraH_like"/>
    <property type="match status" value="1"/>
</dbReference>
<evidence type="ECO:0000256" key="6">
    <source>
        <dbReference type="ARBA" id="ARBA00022989"/>
    </source>
</evidence>
<dbReference type="InterPro" id="IPR001851">
    <property type="entry name" value="ABC_transp_permease"/>
</dbReference>
<accession>A0A261FPZ7</accession>
<keyword evidence="4" id="KW-0997">Cell inner membrane</keyword>
<evidence type="ECO:0000256" key="5">
    <source>
        <dbReference type="ARBA" id="ARBA00022692"/>
    </source>
</evidence>
<feature type="transmembrane region" description="Helical" evidence="8">
    <location>
        <begin position="276"/>
        <end position="298"/>
    </location>
</feature>
<protein>
    <submittedName>
        <fullName evidence="9">Sugar ABC transporter permease</fullName>
    </submittedName>
</protein>
<evidence type="ECO:0000256" key="1">
    <source>
        <dbReference type="ARBA" id="ARBA00004651"/>
    </source>
</evidence>
<keyword evidence="5 8" id="KW-0812">Transmembrane</keyword>
<dbReference type="EMBL" id="MWWW01000004">
    <property type="protein sequence ID" value="OZG61224.1"/>
    <property type="molecule type" value="Genomic_DNA"/>
</dbReference>
<dbReference type="RefSeq" id="WP_211276814.1">
    <property type="nucleotide sequence ID" value="NZ_MWWW01000004.1"/>
</dbReference>
<evidence type="ECO:0000256" key="3">
    <source>
        <dbReference type="ARBA" id="ARBA00022475"/>
    </source>
</evidence>
<feature type="transmembrane region" description="Helical" evidence="8">
    <location>
        <begin position="7"/>
        <end position="27"/>
    </location>
</feature>
<feature type="transmembrane region" description="Helical" evidence="8">
    <location>
        <begin position="252"/>
        <end position="269"/>
    </location>
</feature>
<comment type="caution">
    <text evidence="9">The sequence shown here is derived from an EMBL/GenBank/DDBJ whole genome shotgun (WGS) entry which is preliminary data.</text>
</comment>
<feature type="transmembrane region" description="Helical" evidence="8">
    <location>
        <begin position="39"/>
        <end position="60"/>
    </location>
</feature>
<name>A0A261FPZ7_9BIFI</name>
<proteinExistence type="predicted"/>
<dbReference type="AlphaFoldDB" id="A0A261FPZ7"/>
<keyword evidence="2" id="KW-0813">Transport</keyword>
<dbReference type="Proteomes" id="UP000216871">
    <property type="component" value="Unassembled WGS sequence"/>
</dbReference>
<sequence length="329" mass="34418">MIDIKRVIYKYGLLALFVLMVVFFWIASPAFGTTQNVFVILQSVSVTAIVALGVTVSMAVDGFDMAAGSIVSLSVMVSTATQIYLGLGAFPAILFALLSGVLVGVFTGALIVFAKIPDMLAALGSMFAIQGLSLIITAGKSVSKGNGYNGAPAKGDFDDAFLWIGSGTVFTVPFSVILMILVGVIVAVFLERTRTGRLMRAIGSNREAARLAGTHVGAYRILAYALSGLLAALGGIVLAARVGRGDVNVGSSYLLEAISAALIGFAVFGANRPNAFGTVVGALFVGVLVNGLTMFNVPYYTQDFVKGTLLVIALVVSFSKIFNTQQRDR</sequence>
<dbReference type="GO" id="GO:0005886">
    <property type="term" value="C:plasma membrane"/>
    <property type="evidence" value="ECO:0007669"/>
    <property type="project" value="UniProtKB-SubCell"/>
</dbReference>
<feature type="transmembrane region" description="Helical" evidence="8">
    <location>
        <begin position="160"/>
        <end position="190"/>
    </location>
</feature>
<keyword evidence="3" id="KW-1003">Cell membrane</keyword>
<keyword evidence="10" id="KW-1185">Reference proteome</keyword>
<reference evidence="9 10" key="1">
    <citation type="journal article" date="2017" name="BMC Genomics">
        <title>Comparative genomic and phylogenomic analyses of the Bifidobacteriaceae family.</title>
        <authorList>
            <person name="Lugli G.A."/>
            <person name="Milani C."/>
            <person name="Turroni F."/>
            <person name="Duranti S."/>
            <person name="Mancabelli L."/>
            <person name="Mangifesta M."/>
            <person name="Ferrario C."/>
            <person name="Modesto M."/>
            <person name="Mattarelli P."/>
            <person name="Jiri K."/>
            <person name="van Sinderen D."/>
            <person name="Ventura M."/>
        </authorList>
    </citation>
    <scope>NUCLEOTIDE SEQUENCE [LARGE SCALE GENOMIC DNA]</scope>
    <source>
        <strain evidence="9 10">DSM 100196</strain>
    </source>
</reference>